<evidence type="ECO:0000313" key="6">
    <source>
        <dbReference type="Proteomes" id="UP000608154"/>
    </source>
</evidence>
<organism evidence="5 6">
    <name type="scientific">Novosphingobium endophyticum</name>
    <dbReference type="NCBI Taxonomy" id="1955250"/>
    <lineage>
        <taxon>Bacteria</taxon>
        <taxon>Pseudomonadati</taxon>
        <taxon>Pseudomonadota</taxon>
        <taxon>Alphaproteobacteria</taxon>
        <taxon>Sphingomonadales</taxon>
        <taxon>Sphingomonadaceae</taxon>
        <taxon>Novosphingobium</taxon>
    </lineage>
</organism>
<dbReference type="GO" id="GO:0004065">
    <property type="term" value="F:arylsulfatase activity"/>
    <property type="evidence" value="ECO:0007669"/>
    <property type="project" value="TreeGrafter"/>
</dbReference>
<reference evidence="5" key="2">
    <citation type="submission" date="2020-09" db="EMBL/GenBank/DDBJ databases">
        <authorList>
            <person name="Sun Q."/>
            <person name="Zhou Y."/>
        </authorList>
    </citation>
    <scope>NUCLEOTIDE SEQUENCE</scope>
    <source>
        <strain evidence="5">CGMCC 1.15095</strain>
    </source>
</reference>
<evidence type="ECO:0000256" key="3">
    <source>
        <dbReference type="SAM" id="SignalP"/>
    </source>
</evidence>
<dbReference type="Proteomes" id="UP000608154">
    <property type="component" value="Unassembled WGS sequence"/>
</dbReference>
<accession>A0A916TWP0</accession>
<feature type="chain" id="PRO_5038056811" evidence="3">
    <location>
        <begin position="20"/>
        <end position="503"/>
    </location>
</feature>
<evidence type="ECO:0000256" key="2">
    <source>
        <dbReference type="ARBA" id="ARBA00022801"/>
    </source>
</evidence>
<sequence length="503" mass="56111">MATSATALALPLLSEVAAAAGSDREAPTPARRLNFLFITADDMDASMPGFMGNRANITPNLDKLAQTSHRFVSTRSAVPICQPSREAMMTGMIPHRTGGIGFTPINGDVPTFTTILQDHGYFTAGIHKIQHMQPPGRFPWDFLRSGKDGNPLTWDDRNPVLIADHVEEAIAAARAQGKPFFINCNITDPHRPFYGSPEAIKQDNGQTGPYKIPREIGPEEVTVPPFLEDLPEVRVELAQYYNSVQRMDIAVGNILEKLSKSPEAANTLILFSSDHGMPFPFAKSTCLDSGTHTPVLIAWPEMGKAKSFDALTSNLDILPTVLDVLGIDTPDGVDGKSWLPIINGRTDSIRDYNFTYVATMYDGTNYPMRAIQDHRYLMMFSPWSDGNFSRGVIDSMHGLTFDAMVAAARDNPALSNRIKEYTHGVPLALYDLEQDAGQRINIIERQDMQVRVNEMKQGLLKHMRETKDPQLKNFELFLTGKAPVVAQRPKRYQHYDWIERRVH</sequence>
<name>A0A916TWP0_9SPHN</name>
<dbReference type="InterPro" id="IPR050738">
    <property type="entry name" value="Sulfatase"/>
</dbReference>
<gene>
    <name evidence="5" type="ORF">GCM10011494_39190</name>
</gene>
<proteinExistence type="inferred from homology"/>
<dbReference type="InterPro" id="IPR017850">
    <property type="entry name" value="Alkaline_phosphatase_core_sf"/>
</dbReference>
<comment type="similarity">
    <text evidence="1">Belongs to the sulfatase family.</text>
</comment>
<evidence type="ECO:0000313" key="5">
    <source>
        <dbReference type="EMBL" id="GGC16480.1"/>
    </source>
</evidence>
<dbReference type="SUPFAM" id="SSF53649">
    <property type="entry name" value="Alkaline phosphatase-like"/>
    <property type="match status" value="1"/>
</dbReference>
<dbReference type="Gene3D" id="3.40.720.10">
    <property type="entry name" value="Alkaline Phosphatase, subunit A"/>
    <property type="match status" value="1"/>
</dbReference>
<keyword evidence="6" id="KW-1185">Reference proteome</keyword>
<protein>
    <submittedName>
        <fullName evidence="5">Heparan N-sulfatase</fullName>
    </submittedName>
</protein>
<dbReference type="CDD" id="cd16027">
    <property type="entry name" value="SGSH"/>
    <property type="match status" value="1"/>
</dbReference>
<dbReference type="AlphaFoldDB" id="A0A916TWP0"/>
<dbReference type="PANTHER" id="PTHR42693">
    <property type="entry name" value="ARYLSULFATASE FAMILY MEMBER"/>
    <property type="match status" value="1"/>
</dbReference>
<evidence type="ECO:0000259" key="4">
    <source>
        <dbReference type="Pfam" id="PF00884"/>
    </source>
</evidence>
<dbReference type="PANTHER" id="PTHR42693:SF53">
    <property type="entry name" value="ENDO-4-O-SULFATASE"/>
    <property type="match status" value="1"/>
</dbReference>
<feature type="signal peptide" evidence="3">
    <location>
        <begin position="1"/>
        <end position="19"/>
    </location>
</feature>
<keyword evidence="2" id="KW-0378">Hydrolase</keyword>
<dbReference type="RefSeq" id="WP_188773245.1">
    <property type="nucleotide sequence ID" value="NZ_BMHK01000063.1"/>
</dbReference>
<comment type="caution">
    <text evidence="5">The sequence shown here is derived from an EMBL/GenBank/DDBJ whole genome shotgun (WGS) entry which is preliminary data.</text>
</comment>
<feature type="domain" description="Sulfatase N-terminal" evidence="4">
    <location>
        <begin position="34"/>
        <end position="327"/>
    </location>
</feature>
<dbReference type="Pfam" id="PF00884">
    <property type="entry name" value="Sulfatase"/>
    <property type="match status" value="1"/>
</dbReference>
<dbReference type="InterPro" id="IPR000917">
    <property type="entry name" value="Sulfatase_N"/>
</dbReference>
<keyword evidence="3" id="KW-0732">Signal</keyword>
<evidence type="ECO:0000256" key="1">
    <source>
        <dbReference type="ARBA" id="ARBA00008779"/>
    </source>
</evidence>
<reference evidence="5" key="1">
    <citation type="journal article" date="2014" name="Int. J. Syst. Evol. Microbiol.">
        <title>Complete genome sequence of Corynebacterium casei LMG S-19264T (=DSM 44701T), isolated from a smear-ripened cheese.</title>
        <authorList>
            <consortium name="US DOE Joint Genome Institute (JGI-PGF)"/>
            <person name="Walter F."/>
            <person name="Albersmeier A."/>
            <person name="Kalinowski J."/>
            <person name="Ruckert C."/>
        </authorList>
    </citation>
    <scope>NUCLEOTIDE SEQUENCE</scope>
    <source>
        <strain evidence="5">CGMCC 1.15095</strain>
    </source>
</reference>
<dbReference type="EMBL" id="BMHK01000063">
    <property type="protein sequence ID" value="GGC16480.1"/>
    <property type="molecule type" value="Genomic_DNA"/>
</dbReference>